<organism evidence="1 2">
    <name type="scientific">Absicoccus porci</name>
    <dbReference type="NCBI Taxonomy" id="2486576"/>
    <lineage>
        <taxon>Bacteria</taxon>
        <taxon>Bacillati</taxon>
        <taxon>Bacillota</taxon>
        <taxon>Erysipelotrichia</taxon>
        <taxon>Erysipelotrichales</taxon>
        <taxon>Erysipelotrichaceae</taxon>
        <taxon>Absicoccus</taxon>
    </lineage>
</organism>
<evidence type="ECO:0000313" key="2">
    <source>
        <dbReference type="Proteomes" id="UP000276568"/>
    </source>
</evidence>
<evidence type="ECO:0000313" key="1">
    <source>
        <dbReference type="EMBL" id="RNM31342.1"/>
    </source>
</evidence>
<dbReference type="EMBL" id="RJQC01000001">
    <property type="protein sequence ID" value="RNM31342.1"/>
    <property type="molecule type" value="Genomic_DNA"/>
</dbReference>
<gene>
    <name evidence="1" type="ORF">EDX97_01935</name>
</gene>
<dbReference type="SUPFAM" id="SSF56300">
    <property type="entry name" value="Metallo-dependent phosphatases"/>
    <property type="match status" value="1"/>
</dbReference>
<name>A0A3N0I4V4_9FIRM</name>
<proteinExistence type="predicted"/>
<keyword evidence="2" id="KW-1185">Reference proteome</keyword>
<sequence length="248" mass="29545">MIYITGDTHREQDVFKINPDDGFPLGKTLTPNDYVIIAGDFGFILDGDKGDKFWLDWLESLSWQICFIDGNHENFNLLEEFPVETWHGGQVHRIRPNIVHLMRGEVFEIEDHSFFCFGGAPSHDAKYRVPNVSWWQQELPTLDEMKHARQVLDAHQWQVDYVLSHEVYENHSLGNKYKTDMNFYDPERYDLKPFLQEIEERLDYRVWLHGHYHLDQIERSPSNKPCITLYNRVITIPEIEELYREICE</sequence>
<dbReference type="RefSeq" id="WP_128519501.1">
    <property type="nucleotide sequence ID" value="NZ_RJQC01000001.1"/>
</dbReference>
<protein>
    <submittedName>
        <fullName evidence="1">Uncharacterized protein</fullName>
    </submittedName>
</protein>
<dbReference type="AlphaFoldDB" id="A0A3N0I4V4"/>
<dbReference type="OrthoDB" id="9787800at2"/>
<accession>A0A3N0I4V4</accession>
<dbReference type="Proteomes" id="UP000276568">
    <property type="component" value="Unassembled WGS sequence"/>
</dbReference>
<comment type="caution">
    <text evidence="1">The sequence shown here is derived from an EMBL/GenBank/DDBJ whole genome shotgun (WGS) entry which is preliminary data.</text>
</comment>
<reference evidence="1 2" key="1">
    <citation type="submission" date="2018-11" db="EMBL/GenBank/DDBJ databases">
        <title>Clostridium sp. nov., a member of the family Erysipelotrichaceae isolated from pig faeces.</title>
        <authorList>
            <person name="Chang Y.-H."/>
        </authorList>
    </citation>
    <scope>NUCLEOTIDE SEQUENCE [LARGE SCALE GENOMIC DNA]</scope>
    <source>
        <strain evidence="1 2">YH-panp20</strain>
    </source>
</reference>
<dbReference type="Gene3D" id="3.60.21.10">
    <property type="match status" value="1"/>
</dbReference>
<dbReference type="InterPro" id="IPR029052">
    <property type="entry name" value="Metallo-depent_PP-like"/>
</dbReference>